<keyword evidence="18" id="KW-0175">Coiled coil</keyword>
<dbReference type="InterPro" id="IPR004010">
    <property type="entry name" value="Double_Cache_2"/>
</dbReference>
<evidence type="ECO:0000256" key="9">
    <source>
        <dbReference type="ARBA" id="ARBA00022777"/>
    </source>
</evidence>
<dbReference type="InterPro" id="IPR000700">
    <property type="entry name" value="PAS-assoc_C"/>
</dbReference>
<feature type="region of interest" description="Disordered" evidence="19">
    <location>
        <begin position="1641"/>
        <end position="1685"/>
    </location>
</feature>
<feature type="modified residue" description="Phosphohistidine" evidence="16">
    <location>
        <position position="1582"/>
    </location>
</feature>
<evidence type="ECO:0000256" key="7">
    <source>
        <dbReference type="ARBA" id="ARBA00022692"/>
    </source>
</evidence>
<dbReference type="PROSITE" id="PS50113">
    <property type="entry name" value="PAC"/>
    <property type="match status" value="3"/>
</dbReference>
<feature type="domain" description="PAS" evidence="23">
    <location>
        <begin position="808"/>
        <end position="862"/>
    </location>
</feature>
<evidence type="ECO:0000313" key="26">
    <source>
        <dbReference type="EMBL" id="MBB4265858.1"/>
    </source>
</evidence>
<dbReference type="Pfam" id="PF08447">
    <property type="entry name" value="PAS_3"/>
    <property type="match status" value="1"/>
</dbReference>
<dbReference type="Pfam" id="PF08448">
    <property type="entry name" value="PAS_4"/>
    <property type="match status" value="2"/>
</dbReference>
<feature type="domain" description="Response regulatory" evidence="22">
    <location>
        <begin position="1367"/>
        <end position="1490"/>
    </location>
</feature>
<dbReference type="SUPFAM" id="SSF47226">
    <property type="entry name" value="Histidine-containing phosphotransfer domain, HPT domain"/>
    <property type="match status" value="2"/>
</dbReference>
<evidence type="ECO:0000256" key="6">
    <source>
        <dbReference type="ARBA" id="ARBA00022679"/>
    </source>
</evidence>
<dbReference type="PANTHER" id="PTHR45339:SF5">
    <property type="entry name" value="HISTIDINE KINASE"/>
    <property type="match status" value="1"/>
</dbReference>
<evidence type="ECO:0000259" key="25">
    <source>
        <dbReference type="PROSITE" id="PS50894"/>
    </source>
</evidence>
<evidence type="ECO:0000256" key="5">
    <source>
        <dbReference type="ARBA" id="ARBA00022553"/>
    </source>
</evidence>
<dbReference type="InterPro" id="IPR036641">
    <property type="entry name" value="HPT_dom_sf"/>
</dbReference>
<feature type="compositionally biased region" description="Low complexity" evidence="19">
    <location>
        <begin position="1497"/>
        <end position="1512"/>
    </location>
</feature>
<accession>A0A7W6RDE2</accession>
<feature type="domain" description="PAS" evidence="23">
    <location>
        <begin position="439"/>
        <end position="511"/>
    </location>
</feature>
<evidence type="ECO:0000313" key="27">
    <source>
        <dbReference type="Proteomes" id="UP000554286"/>
    </source>
</evidence>
<dbReference type="Gene3D" id="3.30.450.20">
    <property type="entry name" value="PAS domain"/>
    <property type="match status" value="6"/>
</dbReference>
<dbReference type="Pfam" id="PF02518">
    <property type="entry name" value="HATPase_c"/>
    <property type="match status" value="1"/>
</dbReference>
<dbReference type="SMART" id="SM00388">
    <property type="entry name" value="HisKA"/>
    <property type="match status" value="1"/>
</dbReference>
<organism evidence="26 27">
    <name type="scientific">Roseospira visakhapatnamensis</name>
    <dbReference type="NCBI Taxonomy" id="390880"/>
    <lineage>
        <taxon>Bacteria</taxon>
        <taxon>Pseudomonadati</taxon>
        <taxon>Pseudomonadota</taxon>
        <taxon>Alphaproteobacteria</taxon>
        <taxon>Rhodospirillales</taxon>
        <taxon>Rhodospirillaceae</taxon>
        <taxon>Roseospira</taxon>
    </lineage>
</organism>
<dbReference type="CDD" id="cd00088">
    <property type="entry name" value="HPT"/>
    <property type="match status" value="1"/>
</dbReference>
<evidence type="ECO:0000256" key="15">
    <source>
        <dbReference type="ARBA" id="ARBA00068150"/>
    </source>
</evidence>
<dbReference type="InterPro" id="IPR013656">
    <property type="entry name" value="PAS_4"/>
</dbReference>
<dbReference type="InterPro" id="IPR013655">
    <property type="entry name" value="PAS_fold_3"/>
</dbReference>
<comment type="subunit">
    <text evidence="14">At low DSF concentrations, interacts with RpfF.</text>
</comment>
<feature type="transmembrane region" description="Helical" evidence="20">
    <location>
        <begin position="20"/>
        <end position="42"/>
    </location>
</feature>
<keyword evidence="9" id="KW-0418">Kinase</keyword>
<dbReference type="PRINTS" id="PR00344">
    <property type="entry name" value="BCTRLSENSOR"/>
</dbReference>
<dbReference type="NCBIfam" id="TIGR00229">
    <property type="entry name" value="sensory_box"/>
    <property type="match status" value="4"/>
</dbReference>
<dbReference type="SMART" id="SM00091">
    <property type="entry name" value="PAS"/>
    <property type="match status" value="4"/>
</dbReference>
<dbReference type="InterPro" id="IPR000014">
    <property type="entry name" value="PAS"/>
</dbReference>
<keyword evidence="4" id="KW-1003">Cell membrane</keyword>
<dbReference type="Pfam" id="PF01627">
    <property type="entry name" value="Hpt"/>
    <property type="match status" value="2"/>
</dbReference>
<sequence length="1797" mass="196137">MNDRARVTVPARTRPSIIGLASAALLGVALVGILVTGSMTIVTELAEQDREIVRAQAAFLDRQRGRVRDTVQEIVRTIQVHRDQTVPRVRTLVRARTEEAVAMARHLHATYGDRMPLDEIKDLVRETLRPIRAADGRGYLFAATTDGVDQLGPPPAGLDGAPAATTQGDADGERPDLPIGDIIDVGRRKGADFYRYIWPHPDKDPTERFEKITYVHLFEPFDWVIGSSEYLVDMETDTQARILDDIRRFPRPDVDAVLVTQWDGQALIGRTPGTNILDLEDVNGFRIIEESIRVSKHGGGFLLYEQDPRSAVNGGKRLSYVAGVPDWGWSVEATVGMDAVQGQLDAIREATSATVRATILQILLLMLLMSAAAALLVRRGQTLMRRNLDLFLRFFQDASRTASAIDLSRVSFSEFAALAHSANAMIEALGRTQANLRESQDRFELAVRGSGDALWLYDSRTRDNWLSPRYLEMLGYSPGELPETFETVDSLTHPDDRDRVRDAFYAHLQSDVPYDIEYRVLGKDGSYLWMRSRAGSVRDAEGCAISTGGSTSDVTERKQAEDRLRFTQEAMDNAIDGILWVRIDTGRLEYANNSVCRRLGYSRDEMVRLCAADLDDTLTPDHLRDIHASLATTPPTTQERRQRTRDGTWLDVEITMSPARYGDVDLLMVWTRDVSALAAQTRNFVALLENTRDFVLIKDTRHRYQAASQTLAQFTGHASWRDLLGRTDRDLMPAERAEITVAEDRLLLAGDLSTLDVVQPWIGADGAVRWMDTKKQPIRDGSGQIVGLFGICRDITDRRQSEEQLRRNRQLLEGVLENSPALIYAKDRQGRYIFVNRQWERRFNRSRDQVIGHTDMDLFPEDLARQYRDNDLIVMASNQPLEQEELFRDGDGETEVEAVLLARKVPLPDPSGQAEGICGISTDITDRKAMEEELSARVEDLAEARRASLNMMFDLAEERKRADDLRVRAEAANRSKSNFLAAMSHEIRTPMNGVVGMIDLLRETPLSADQRSMMNTVRESAFSLLQIINDILDHSKIEAGRLTLESIPVSVRDILEGVTETLLADAAKTEVRLFLFVDPAIPPRVLSDHVRLRQILFNLAGNAIKFTQTSPERRGEVRLRADRLDDAEDGRIRLAFVIRDNGIGMSPDTVSKLFQPFSQADQSTTRRFGGTGLGLSICRTLTDMMDGTIDVESVEGTGSTFTVTLPMPAVADAPAEDPDLSGLHIGCLVRDEDDAEAVSRYCTARGATAFPLASLADAARMTEPIDILVLSDAWGQAARRNVMTTVQERAPATRFVVLTGGRGVSGGPARTDAVTVETGPIRRSTFLRAVAVAAGRASPDMDDETQQASAGTRRAPSLEAARAAGHLILVAEDNVTNQDVIRRQLALLGFACEVAQDGVEALALIRTGHHALLLSDCHMPRMDGFALTAAVRALEHDRRDDGPARRLPIIAITANALQGEADRCLAAGMDDYLSKPLEMGKLKAMLSKWMPRGAKGDLAAGAPATAPGTAAAKPPPMDDDRAGARITAPAVDRSTLAAVFGDDTDTIKEVLADFVAPAGTIVTEVQTAVAHGQAQAAAQAAHKLKSAARAIGAHRLADLCQDLEQAGKAGDIRRVADLAPQLAPAFAAVEAFVRDPGKVVDTAAGTPAETPAAPPSAAPPPAPGPAVLTPRATPTPAPKPGSRPAIDPAALATVLGDDSEAVGAVLADFLEPSRTVVADIDRAMAERIPTDVVRAARRLQASARTVGAEVLADLCQGLEQAGAARDWGVLDGLHARLGPAFAAVEAQIQEHRAPPRP</sequence>
<evidence type="ECO:0000256" key="3">
    <source>
        <dbReference type="ARBA" id="ARBA00012438"/>
    </source>
</evidence>
<evidence type="ECO:0000256" key="14">
    <source>
        <dbReference type="ARBA" id="ARBA00064003"/>
    </source>
</evidence>
<evidence type="ECO:0000256" key="2">
    <source>
        <dbReference type="ARBA" id="ARBA00004651"/>
    </source>
</evidence>
<dbReference type="InterPro" id="IPR033480">
    <property type="entry name" value="sCache_2"/>
</dbReference>
<feature type="domain" description="HPt" evidence="25">
    <location>
        <begin position="1543"/>
        <end position="1644"/>
    </location>
</feature>
<dbReference type="GO" id="GO:0000155">
    <property type="term" value="F:phosphorelay sensor kinase activity"/>
    <property type="evidence" value="ECO:0007669"/>
    <property type="project" value="InterPro"/>
</dbReference>
<dbReference type="Proteomes" id="UP000554286">
    <property type="component" value="Unassembled WGS sequence"/>
</dbReference>
<name>A0A7W6RDE2_9PROT</name>
<feature type="compositionally biased region" description="Pro residues" evidence="19">
    <location>
        <begin position="1652"/>
        <end position="1664"/>
    </location>
</feature>
<dbReference type="InterPro" id="IPR003661">
    <property type="entry name" value="HisK_dim/P_dom"/>
</dbReference>
<comment type="subcellular location">
    <subcellularLocation>
        <location evidence="2">Cell membrane</location>
        <topology evidence="2">Multi-pass membrane protein</topology>
    </subcellularLocation>
</comment>
<dbReference type="CDD" id="cd00082">
    <property type="entry name" value="HisKA"/>
    <property type="match status" value="1"/>
</dbReference>
<evidence type="ECO:0000259" key="24">
    <source>
        <dbReference type="PROSITE" id="PS50113"/>
    </source>
</evidence>
<dbReference type="SMART" id="SM00387">
    <property type="entry name" value="HATPase_c"/>
    <property type="match status" value="1"/>
</dbReference>
<evidence type="ECO:0000259" key="23">
    <source>
        <dbReference type="PROSITE" id="PS50112"/>
    </source>
</evidence>
<dbReference type="CDD" id="cd00130">
    <property type="entry name" value="PAS"/>
    <property type="match status" value="4"/>
</dbReference>
<evidence type="ECO:0000256" key="17">
    <source>
        <dbReference type="PROSITE-ProRule" id="PRU00169"/>
    </source>
</evidence>
<feature type="domain" description="PAS" evidence="23">
    <location>
        <begin position="563"/>
        <end position="607"/>
    </location>
</feature>
<keyword evidence="12" id="KW-0902">Two-component regulatory system</keyword>
<evidence type="ECO:0000256" key="19">
    <source>
        <dbReference type="SAM" id="MobiDB-lite"/>
    </source>
</evidence>
<dbReference type="SUPFAM" id="SSF52172">
    <property type="entry name" value="CheY-like"/>
    <property type="match status" value="1"/>
</dbReference>
<dbReference type="SMART" id="SM00086">
    <property type="entry name" value="PAC"/>
    <property type="match status" value="4"/>
</dbReference>
<dbReference type="GO" id="GO:0005886">
    <property type="term" value="C:plasma membrane"/>
    <property type="evidence" value="ECO:0007669"/>
    <property type="project" value="UniProtKB-SubCell"/>
</dbReference>
<dbReference type="PROSITE" id="PS50894">
    <property type="entry name" value="HPT"/>
    <property type="match status" value="2"/>
</dbReference>
<comment type="catalytic activity">
    <reaction evidence="1">
        <text>ATP + protein L-histidine = ADP + protein N-phospho-L-histidine.</text>
        <dbReference type="EC" id="2.7.13.3"/>
    </reaction>
</comment>
<dbReference type="Gene3D" id="1.10.287.130">
    <property type="match status" value="1"/>
</dbReference>
<dbReference type="GO" id="GO:0005524">
    <property type="term" value="F:ATP binding"/>
    <property type="evidence" value="ECO:0007669"/>
    <property type="project" value="UniProtKB-KW"/>
</dbReference>
<dbReference type="CDD" id="cd16922">
    <property type="entry name" value="HATPase_EvgS-ArcB-TorS-like"/>
    <property type="match status" value="1"/>
</dbReference>
<dbReference type="EMBL" id="JACIGK010000009">
    <property type="protein sequence ID" value="MBB4265858.1"/>
    <property type="molecule type" value="Genomic_DNA"/>
</dbReference>
<dbReference type="Pfam" id="PF08269">
    <property type="entry name" value="dCache_2"/>
    <property type="match status" value="1"/>
</dbReference>
<dbReference type="Pfam" id="PF13426">
    <property type="entry name" value="PAS_9"/>
    <property type="match status" value="1"/>
</dbReference>
<dbReference type="SUPFAM" id="SSF55785">
    <property type="entry name" value="PYP-like sensor domain (PAS domain)"/>
    <property type="match status" value="4"/>
</dbReference>
<evidence type="ECO:0000256" key="12">
    <source>
        <dbReference type="ARBA" id="ARBA00023012"/>
    </source>
</evidence>
<keyword evidence="6" id="KW-0808">Transferase</keyword>
<feature type="region of interest" description="Disordered" evidence="19">
    <location>
        <begin position="150"/>
        <end position="177"/>
    </location>
</feature>
<dbReference type="InterPro" id="IPR011006">
    <property type="entry name" value="CheY-like_superfamily"/>
</dbReference>
<dbReference type="InterPro" id="IPR001610">
    <property type="entry name" value="PAC"/>
</dbReference>
<evidence type="ECO:0000256" key="13">
    <source>
        <dbReference type="ARBA" id="ARBA00023136"/>
    </source>
</evidence>
<evidence type="ECO:0000256" key="10">
    <source>
        <dbReference type="ARBA" id="ARBA00022840"/>
    </source>
</evidence>
<keyword evidence="27" id="KW-1185">Reference proteome</keyword>
<keyword evidence="8" id="KW-0547">Nucleotide-binding</keyword>
<dbReference type="SMART" id="SM01049">
    <property type="entry name" value="Cache_2"/>
    <property type="match status" value="1"/>
</dbReference>
<dbReference type="PROSITE" id="PS50110">
    <property type="entry name" value="RESPONSE_REGULATORY"/>
    <property type="match status" value="1"/>
</dbReference>
<evidence type="ECO:0000256" key="1">
    <source>
        <dbReference type="ARBA" id="ARBA00000085"/>
    </source>
</evidence>
<dbReference type="FunFam" id="3.30.565.10:FF:000010">
    <property type="entry name" value="Sensor histidine kinase RcsC"/>
    <property type="match status" value="1"/>
</dbReference>
<keyword evidence="7 20" id="KW-0812">Transmembrane</keyword>
<dbReference type="InterPro" id="IPR036097">
    <property type="entry name" value="HisK_dim/P_sf"/>
</dbReference>
<dbReference type="SUPFAM" id="SSF47384">
    <property type="entry name" value="Homodimeric domain of signal transducing histidine kinase"/>
    <property type="match status" value="1"/>
</dbReference>
<dbReference type="InterPro" id="IPR004358">
    <property type="entry name" value="Sig_transdc_His_kin-like_C"/>
</dbReference>
<evidence type="ECO:0000256" key="18">
    <source>
        <dbReference type="SAM" id="Coils"/>
    </source>
</evidence>
<dbReference type="SUPFAM" id="SSF55874">
    <property type="entry name" value="ATPase domain of HSP90 chaperone/DNA topoisomerase II/histidine kinase"/>
    <property type="match status" value="1"/>
</dbReference>
<feature type="domain" description="PAC" evidence="24">
    <location>
        <begin position="751"/>
        <end position="807"/>
    </location>
</feature>
<feature type="region of interest" description="Disordered" evidence="19">
    <location>
        <begin position="1337"/>
        <end position="1356"/>
    </location>
</feature>
<dbReference type="InterPro" id="IPR005467">
    <property type="entry name" value="His_kinase_dom"/>
</dbReference>
<keyword evidence="13 20" id="KW-0472">Membrane</keyword>
<keyword evidence="5 17" id="KW-0597">Phosphoprotein</keyword>
<evidence type="ECO:0000256" key="4">
    <source>
        <dbReference type="ARBA" id="ARBA00022475"/>
    </source>
</evidence>
<dbReference type="Gene3D" id="3.30.565.10">
    <property type="entry name" value="Histidine kinase-like ATPase, C-terminal domain"/>
    <property type="match status" value="1"/>
</dbReference>
<dbReference type="InterPro" id="IPR001789">
    <property type="entry name" value="Sig_transdc_resp-reg_receiver"/>
</dbReference>
<dbReference type="SMART" id="SM00073">
    <property type="entry name" value="HPT"/>
    <property type="match status" value="2"/>
</dbReference>
<proteinExistence type="predicted"/>
<reference evidence="26 27" key="1">
    <citation type="submission" date="2020-08" db="EMBL/GenBank/DDBJ databases">
        <title>Genome sequencing of Purple Non-Sulfur Bacteria from various extreme environments.</title>
        <authorList>
            <person name="Mayer M."/>
        </authorList>
    </citation>
    <scope>NUCLEOTIDE SEQUENCE [LARGE SCALE GENOMIC DNA]</scope>
    <source>
        <strain evidence="26 27">JA131</strain>
    </source>
</reference>
<gene>
    <name evidence="26" type="ORF">GGD89_001483</name>
</gene>
<dbReference type="Pfam" id="PF00072">
    <property type="entry name" value="Response_reg"/>
    <property type="match status" value="1"/>
</dbReference>
<dbReference type="PROSITE" id="PS50112">
    <property type="entry name" value="PAS"/>
    <property type="match status" value="3"/>
</dbReference>
<dbReference type="InterPro" id="IPR003594">
    <property type="entry name" value="HATPase_dom"/>
</dbReference>
<dbReference type="EC" id="2.7.13.3" evidence="3"/>
<keyword evidence="11 20" id="KW-1133">Transmembrane helix</keyword>
<dbReference type="Gene3D" id="3.40.50.2300">
    <property type="match status" value="1"/>
</dbReference>
<feature type="domain" description="PAC" evidence="24">
    <location>
        <begin position="514"/>
        <end position="566"/>
    </location>
</feature>
<dbReference type="Pfam" id="PF00512">
    <property type="entry name" value="HisKA"/>
    <property type="match status" value="1"/>
</dbReference>
<comment type="caution">
    <text evidence="26">The sequence shown here is derived from an EMBL/GenBank/DDBJ whole genome shotgun (WGS) entry which is preliminary data.</text>
</comment>
<comment type="caution">
    <text evidence="16">Lacks conserved residue(s) required for the propagation of feature annotation.</text>
</comment>
<evidence type="ECO:0000256" key="20">
    <source>
        <dbReference type="SAM" id="Phobius"/>
    </source>
</evidence>
<dbReference type="FunFam" id="1.10.287.130:FF:000002">
    <property type="entry name" value="Two-component osmosensing histidine kinase"/>
    <property type="match status" value="1"/>
</dbReference>
<evidence type="ECO:0000256" key="8">
    <source>
        <dbReference type="ARBA" id="ARBA00022741"/>
    </source>
</evidence>
<evidence type="ECO:0000259" key="21">
    <source>
        <dbReference type="PROSITE" id="PS50109"/>
    </source>
</evidence>
<dbReference type="PANTHER" id="PTHR45339">
    <property type="entry name" value="HYBRID SIGNAL TRANSDUCTION HISTIDINE KINASE J"/>
    <property type="match status" value="1"/>
</dbReference>
<dbReference type="InterPro" id="IPR008207">
    <property type="entry name" value="Sig_transdc_His_kin_Hpt_dom"/>
</dbReference>
<protein>
    <recommendedName>
        <fullName evidence="15">Sensory/regulatory protein RpfC</fullName>
        <ecNumber evidence="3">2.7.13.3</ecNumber>
    </recommendedName>
</protein>
<dbReference type="RefSeq" id="WP_184043645.1">
    <property type="nucleotide sequence ID" value="NZ_JACIGK010000009.1"/>
</dbReference>
<dbReference type="SMART" id="SM00448">
    <property type="entry name" value="REC"/>
    <property type="match status" value="1"/>
</dbReference>
<dbReference type="PROSITE" id="PS50109">
    <property type="entry name" value="HIS_KIN"/>
    <property type="match status" value="1"/>
</dbReference>
<dbReference type="CDD" id="cd17546">
    <property type="entry name" value="REC_hyHK_CKI1_RcsC-like"/>
    <property type="match status" value="1"/>
</dbReference>
<feature type="domain" description="PAC" evidence="24">
    <location>
        <begin position="881"/>
        <end position="936"/>
    </location>
</feature>
<dbReference type="Gene3D" id="1.20.120.160">
    <property type="entry name" value="HPT domain"/>
    <property type="match status" value="2"/>
</dbReference>
<feature type="domain" description="Histidine kinase" evidence="21">
    <location>
        <begin position="982"/>
        <end position="1209"/>
    </location>
</feature>
<evidence type="ECO:0000256" key="11">
    <source>
        <dbReference type="ARBA" id="ARBA00022989"/>
    </source>
</evidence>
<keyword evidence="10" id="KW-0067">ATP-binding</keyword>
<feature type="coiled-coil region" evidence="18">
    <location>
        <begin position="927"/>
        <end position="975"/>
    </location>
</feature>
<feature type="modified residue" description="4-aspartylphosphate" evidence="17">
    <location>
        <position position="1416"/>
    </location>
</feature>
<dbReference type="InterPro" id="IPR035965">
    <property type="entry name" value="PAS-like_dom_sf"/>
</dbReference>
<feature type="compositionally biased region" description="Low complexity" evidence="19">
    <location>
        <begin position="1642"/>
        <end position="1651"/>
    </location>
</feature>
<dbReference type="InterPro" id="IPR036890">
    <property type="entry name" value="HATPase_C_sf"/>
</dbReference>
<feature type="region of interest" description="Disordered" evidence="19">
    <location>
        <begin position="1497"/>
        <end position="1523"/>
    </location>
</feature>
<evidence type="ECO:0000259" key="22">
    <source>
        <dbReference type="PROSITE" id="PS50110"/>
    </source>
</evidence>
<feature type="domain" description="HPt" evidence="25">
    <location>
        <begin position="1698"/>
        <end position="1787"/>
    </location>
</feature>
<evidence type="ECO:0000256" key="16">
    <source>
        <dbReference type="PROSITE-ProRule" id="PRU00110"/>
    </source>
</evidence>